<proteinExistence type="predicted"/>
<reference evidence="2 3" key="1">
    <citation type="submission" date="2021-07" db="EMBL/GenBank/DDBJ databases">
        <title>Clostridium weizhouense sp. nov., an anaerobic bacterium isolated from activated sludge of Petroleum wastewater.</title>
        <authorList>
            <person name="Li Q."/>
        </authorList>
    </citation>
    <scope>NUCLEOTIDE SEQUENCE [LARGE SCALE GENOMIC DNA]</scope>
    <source>
        <strain evidence="2 3">YB-6</strain>
    </source>
</reference>
<dbReference type="Proteomes" id="UP001519921">
    <property type="component" value="Unassembled WGS sequence"/>
</dbReference>
<keyword evidence="1" id="KW-0812">Transmembrane</keyword>
<accession>A0ABS7AS67</accession>
<sequence>MDIFAEQFIPSNKSYKASEITKKVSIVIFILALFMIFSSLIITVALIILGIVLFLISMFNYVEYEYEFFDGTLSVTRIFNMSRRKVAIKIDKHCLRKAYIVRDGEVNNKRIKKFYNTSIENLQKYNFELNNGKIVQLALNDELSKLVNIYLK</sequence>
<name>A0ABS7AS67_9CLOT</name>
<evidence type="ECO:0000313" key="3">
    <source>
        <dbReference type="Proteomes" id="UP001519921"/>
    </source>
</evidence>
<evidence type="ECO:0008006" key="4">
    <source>
        <dbReference type="Google" id="ProtNLM"/>
    </source>
</evidence>
<keyword evidence="1" id="KW-0472">Membrane</keyword>
<keyword evidence="3" id="KW-1185">Reference proteome</keyword>
<organism evidence="2 3">
    <name type="scientific">Clostridium weizhouense</name>
    <dbReference type="NCBI Taxonomy" id="2859781"/>
    <lineage>
        <taxon>Bacteria</taxon>
        <taxon>Bacillati</taxon>
        <taxon>Bacillota</taxon>
        <taxon>Clostridia</taxon>
        <taxon>Eubacteriales</taxon>
        <taxon>Clostridiaceae</taxon>
        <taxon>Clostridium</taxon>
    </lineage>
</organism>
<comment type="caution">
    <text evidence="2">The sequence shown here is derived from an EMBL/GenBank/DDBJ whole genome shotgun (WGS) entry which is preliminary data.</text>
</comment>
<protein>
    <recommendedName>
        <fullName evidence="4">DUF5673 domain-containing protein</fullName>
    </recommendedName>
</protein>
<evidence type="ECO:0000256" key="1">
    <source>
        <dbReference type="SAM" id="Phobius"/>
    </source>
</evidence>
<evidence type="ECO:0000313" key="2">
    <source>
        <dbReference type="EMBL" id="MBW6411509.1"/>
    </source>
</evidence>
<gene>
    <name evidence="2" type="ORF">KYD98_15585</name>
</gene>
<dbReference type="EMBL" id="JAHXPT010000015">
    <property type="protein sequence ID" value="MBW6411509.1"/>
    <property type="molecule type" value="Genomic_DNA"/>
</dbReference>
<keyword evidence="1" id="KW-1133">Transmembrane helix</keyword>
<dbReference type="RefSeq" id="WP_219780976.1">
    <property type="nucleotide sequence ID" value="NZ_JAHXPT010000015.1"/>
</dbReference>
<feature type="transmembrane region" description="Helical" evidence="1">
    <location>
        <begin position="26"/>
        <end position="56"/>
    </location>
</feature>